<dbReference type="Pfam" id="PF00149">
    <property type="entry name" value="Metallophos"/>
    <property type="match status" value="1"/>
</dbReference>
<evidence type="ECO:0000256" key="1">
    <source>
        <dbReference type="ARBA" id="ARBA00022729"/>
    </source>
</evidence>
<dbReference type="SUPFAM" id="SSF56300">
    <property type="entry name" value="Metallo-dependent phosphatases"/>
    <property type="match status" value="1"/>
</dbReference>
<organism evidence="4 5">
    <name type="scientific">Barnesiella intestinihominis YIT 11860</name>
    <dbReference type="NCBI Taxonomy" id="742726"/>
    <lineage>
        <taxon>Bacteria</taxon>
        <taxon>Pseudomonadati</taxon>
        <taxon>Bacteroidota</taxon>
        <taxon>Bacteroidia</taxon>
        <taxon>Bacteroidales</taxon>
        <taxon>Barnesiellaceae</taxon>
        <taxon>Barnesiella</taxon>
    </lineage>
</organism>
<dbReference type="OrthoDB" id="596345at2"/>
<dbReference type="PANTHER" id="PTHR22953">
    <property type="entry name" value="ACID PHOSPHATASE RELATED"/>
    <property type="match status" value="1"/>
</dbReference>
<dbReference type="RefSeq" id="WP_008863092.1">
    <property type="nucleotide sequence ID" value="NZ_CAXSYG010000001.1"/>
</dbReference>
<proteinExistence type="predicted"/>
<dbReference type="GeneID" id="77849896"/>
<dbReference type="STRING" id="742726.HMPREF9448_02719"/>
<dbReference type="eggNOG" id="COG1409">
    <property type="taxonomic scope" value="Bacteria"/>
</dbReference>
<sequence length="390" mass="44587">MLRKLIRVWIVGIVFPLYAIAGQPSVKITHGPYLQNLSENEVTVVWTTDKPCKSWVEFSKKEDGKNFYSQLPRKAYASQDGLCCVDTLHRVTITGLEKNTTYFYRVLSQEVKELLPYRPVLGNIVSTDIWEKPLTFTTLDGRQETLSIVMINDIHGKNDLQKKLLEMAPPQNVDMVVFCGDMCNYINKQSDIFTGFLDTSVGLFASRKPFVYVRGNHETRGAYARNFFRYLAGPEGKFYYAFTYGPIRFIVLDSGEDKPDTDVEYSGLVDFDNYILEQKEWLARELESPEFRAASFRVVLSHIPFGKGSWYGSERLRKQLLPLLESVRIDLMLSGHNHAFGFMDKGKVTAFPIIVNSNNSVLTMFGSKDLLKVQVKQIDGKVLLEKEFSK</sequence>
<dbReference type="Gene3D" id="3.60.21.10">
    <property type="match status" value="1"/>
</dbReference>
<evidence type="ECO:0000259" key="3">
    <source>
        <dbReference type="Pfam" id="PF16656"/>
    </source>
</evidence>
<comment type="caution">
    <text evidence="4">The sequence shown here is derived from an EMBL/GenBank/DDBJ whole genome shotgun (WGS) entry which is preliminary data.</text>
</comment>
<dbReference type="GO" id="GO:0046872">
    <property type="term" value="F:metal ion binding"/>
    <property type="evidence" value="ECO:0007669"/>
    <property type="project" value="InterPro"/>
</dbReference>
<dbReference type="EMBL" id="ADLE01000018">
    <property type="protein sequence ID" value="EJZ62038.1"/>
    <property type="molecule type" value="Genomic_DNA"/>
</dbReference>
<evidence type="ECO:0000313" key="5">
    <source>
        <dbReference type="Proteomes" id="UP000006044"/>
    </source>
</evidence>
<dbReference type="InterPro" id="IPR004843">
    <property type="entry name" value="Calcineurin-like_PHP"/>
</dbReference>
<feature type="domain" description="Purple acid phosphatase N-terminal" evidence="3">
    <location>
        <begin position="34"/>
        <end position="111"/>
    </location>
</feature>
<name>K0WRN2_9BACT</name>
<dbReference type="InterPro" id="IPR008963">
    <property type="entry name" value="Purple_acid_Pase-like_N"/>
</dbReference>
<evidence type="ECO:0000313" key="4">
    <source>
        <dbReference type="EMBL" id="EJZ62038.1"/>
    </source>
</evidence>
<dbReference type="HOGENOM" id="CLU_051012_0_0_10"/>
<dbReference type="Gene3D" id="2.60.40.380">
    <property type="entry name" value="Purple acid phosphatase-like, N-terminal"/>
    <property type="match status" value="1"/>
</dbReference>
<evidence type="ECO:0008006" key="6">
    <source>
        <dbReference type="Google" id="ProtNLM"/>
    </source>
</evidence>
<dbReference type="AlphaFoldDB" id="K0WRN2"/>
<protein>
    <recommendedName>
        <fullName evidence="6">Calcineurin-like phosphoesterase domain-containing protein</fullName>
    </recommendedName>
</protein>
<dbReference type="GO" id="GO:0003993">
    <property type="term" value="F:acid phosphatase activity"/>
    <property type="evidence" value="ECO:0007669"/>
    <property type="project" value="InterPro"/>
</dbReference>
<dbReference type="PATRIC" id="fig|742726.3.peg.2833"/>
<dbReference type="Pfam" id="PF16656">
    <property type="entry name" value="Pur_ac_phosph_N"/>
    <property type="match status" value="1"/>
</dbReference>
<accession>K0WRN2</accession>
<dbReference type="SUPFAM" id="SSF49363">
    <property type="entry name" value="Purple acid phosphatase, N-terminal domain"/>
    <property type="match status" value="1"/>
</dbReference>
<keyword evidence="5" id="KW-1185">Reference proteome</keyword>
<dbReference type="Proteomes" id="UP000006044">
    <property type="component" value="Unassembled WGS sequence"/>
</dbReference>
<evidence type="ECO:0000259" key="2">
    <source>
        <dbReference type="Pfam" id="PF00149"/>
    </source>
</evidence>
<dbReference type="PANTHER" id="PTHR22953:SF153">
    <property type="entry name" value="PURPLE ACID PHOSPHATASE"/>
    <property type="match status" value="1"/>
</dbReference>
<gene>
    <name evidence="4" type="ORF">HMPREF9448_02719</name>
</gene>
<keyword evidence="1" id="KW-0732">Signal</keyword>
<feature type="domain" description="Calcineurin-like phosphoesterase" evidence="2">
    <location>
        <begin position="147"/>
        <end position="339"/>
    </location>
</feature>
<dbReference type="InterPro" id="IPR015914">
    <property type="entry name" value="PAPs_N"/>
</dbReference>
<reference evidence="4 5" key="1">
    <citation type="submission" date="2012-08" db="EMBL/GenBank/DDBJ databases">
        <title>The Genome Sequence of Barnesiella intestinihominis YIT 11860.</title>
        <authorList>
            <consortium name="The Broad Institute Genome Sequencing Platform"/>
            <person name="Earl A."/>
            <person name="Ward D."/>
            <person name="Feldgarden M."/>
            <person name="Gevers D."/>
            <person name="Morotomi M."/>
            <person name="Walker B."/>
            <person name="Young S.K."/>
            <person name="Zeng Q."/>
            <person name="Gargeya S."/>
            <person name="Fitzgerald M."/>
            <person name="Haas B."/>
            <person name="Abouelleil A."/>
            <person name="Alvarado L."/>
            <person name="Arachchi H.M."/>
            <person name="Berlin A.M."/>
            <person name="Chapman S.B."/>
            <person name="Goldberg J."/>
            <person name="Griggs A."/>
            <person name="Gujja S."/>
            <person name="Hansen M."/>
            <person name="Howarth C."/>
            <person name="Imamovic A."/>
            <person name="Larimer J."/>
            <person name="McCowen C."/>
            <person name="Montmayeur A."/>
            <person name="Murphy C."/>
            <person name="Neiman D."/>
            <person name="Pearson M."/>
            <person name="Priest M."/>
            <person name="Roberts A."/>
            <person name="Saif S."/>
            <person name="Shea T."/>
            <person name="Sisk P."/>
            <person name="Sykes S."/>
            <person name="Wortman J."/>
            <person name="Nusbaum C."/>
            <person name="Birren B."/>
        </authorList>
    </citation>
    <scope>NUCLEOTIDE SEQUENCE [LARGE SCALE GENOMIC DNA]</scope>
    <source>
        <strain evidence="4 5">YIT 11860</strain>
    </source>
</reference>
<dbReference type="InterPro" id="IPR029052">
    <property type="entry name" value="Metallo-depent_PP-like"/>
</dbReference>
<dbReference type="InterPro" id="IPR039331">
    <property type="entry name" value="PAPs-like"/>
</dbReference>